<dbReference type="AlphaFoldDB" id="A0A4C1U4M4"/>
<name>A0A4C1U4M4_EUMVA</name>
<organism evidence="1 2">
    <name type="scientific">Eumeta variegata</name>
    <name type="common">Bagworm moth</name>
    <name type="synonym">Eumeta japonica</name>
    <dbReference type="NCBI Taxonomy" id="151549"/>
    <lineage>
        <taxon>Eukaryota</taxon>
        <taxon>Metazoa</taxon>
        <taxon>Ecdysozoa</taxon>
        <taxon>Arthropoda</taxon>
        <taxon>Hexapoda</taxon>
        <taxon>Insecta</taxon>
        <taxon>Pterygota</taxon>
        <taxon>Neoptera</taxon>
        <taxon>Endopterygota</taxon>
        <taxon>Lepidoptera</taxon>
        <taxon>Glossata</taxon>
        <taxon>Ditrysia</taxon>
        <taxon>Tineoidea</taxon>
        <taxon>Psychidae</taxon>
        <taxon>Oiketicinae</taxon>
        <taxon>Eumeta</taxon>
    </lineage>
</organism>
<protein>
    <submittedName>
        <fullName evidence="1">Uncharacterized protein</fullName>
    </submittedName>
</protein>
<proteinExistence type="predicted"/>
<comment type="caution">
    <text evidence="1">The sequence shown here is derived from an EMBL/GenBank/DDBJ whole genome shotgun (WGS) entry which is preliminary data.</text>
</comment>
<keyword evidence="2" id="KW-1185">Reference proteome</keyword>
<dbReference type="EMBL" id="BGZK01000126">
    <property type="protein sequence ID" value="GBP21208.1"/>
    <property type="molecule type" value="Genomic_DNA"/>
</dbReference>
<reference evidence="1 2" key="1">
    <citation type="journal article" date="2019" name="Commun. Biol.">
        <title>The bagworm genome reveals a unique fibroin gene that provides high tensile strength.</title>
        <authorList>
            <person name="Kono N."/>
            <person name="Nakamura H."/>
            <person name="Ohtoshi R."/>
            <person name="Tomita M."/>
            <person name="Numata K."/>
            <person name="Arakawa K."/>
        </authorList>
    </citation>
    <scope>NUCLEOTIDE SEQUENCE [LARGE SCALE GENOMIC DNA]</scope>
</reference>
<evidence type="ECO:0000313" key="1">
    <source>
        <dbReference type="EMBL" id="GBP21208.1"/>
    </source>
</evidence>
<accession>A0A4C1U4M4</accession>
<gene>
    <name evidence="1" type="ORF">EVAR_84331_1</name>
</gene>
<dbReference type="Proteomes" id="UP000299102">
    <property type="component" value="Unassembled WGS sequence"/>
</dbReference>
<sequence>MRHDSATHGRACISLRGSQFVRAAGARPRISLKAIKTNVNCCVIICPGRKARGAPSRPLILYYEILRNERPCDRGDVSFLLHEKNGYKVLGGEFLLHTKCSV</sequence>
<evidence type="ECO:0000313" key="2">
    <source>
        <dbReference type="Proteomes" id="UP000299102"/>
    </source>
</evidence>